<proteinExistence type="inferred from homology"/>
<dbReference type="InterPro" id="IPR042100">
    <property type="entry name" value="Bug_dom1"/>
</dbReference>
<sequence length="326" mass="33561">MNTAAAATRRAMLALPSLLAAAASRAQAPWPDRPVRLLIGYPPGGPTDFIGRIAATGLQAAWGQTVVVENRAGASSSVAAEVVSRAAPDGLTLFFASNAVVLNAAVHPSLPYALPGSFAPVGTFCTAPNLFWCAANQPWRDLEAVAAAARGQPSTLAYGTTGVGGTGHFGGETMCRALGISLTHVPYRGTAPLMQDVIGGRVPLLAHGMAGAVGPFQAGHIRPLAVLGPKRAPELPEVPTMAELGRPVPDSGVWFGIMAPAGTSPALVTRMAHDLEALASTADTRAKLATQAAVPDFAGPQEFATRIRTELATWREIARSVGIKAE</sequence>
<gene>
    <name evidence="3" type="ORF">H7965_26990</name>
</gene>
<feature type="signal peptide" evidence="2">
    <location>
        <begin position="1"/>
        <end position="28"/>
    </location>
</feature>
<dbReference type="Proteomes" id="UP000600101">
    <property type="component" value="Unassembled WGS sequence"/>
</dbReference>
<evidence type="ECO:0000256" key="2">
    <source>
        <dbReference type="SAM" id="SignalP"/>
    </source>
</evidence>
<dbReference type="Pfam" id="PF03401">
    <property type="entry name" value="TctC"/>
    <property type="match status" value="1"/>
</dbReference>
<dbReference type="CDD" id="cd07012">
    <property type="entry name" value="PBP2_Bug_TTT"/>
    <property type="match status" value="1"/>
</dbReference>
<comment type="caution">
    <text evidence="3">The sequence shown here is derived from an EMBL/GenBank/DDBJ whole genome shotgun (WGS) entry which is preliminary data.</text>
</comment>
<dbReference type="AlphaFoldDB" id="A0A9X0R5R3"/>
<keyword evidence="4" id="KW-1185">Reference proteome</keyword>
<dbReference type="SUPFAM" id="SSF53850">
    <property type="entry name" value="Periplasmic binding protein-like II"/>
    <property type="match status" value="1"/>
</dbReference>
<accession>A0A9X0R5R3</accession>
<dbReference type="PANTHER" id="PTHR42928:SF5">
    <property type="entry name" value="BLR1237 PROTEIN"/>
    <property type="match status" value="1"/>
</dbReference>
<dbReference type="RefSeq" id="WP_186773642.1">
    <property type="nucleotide sequence ID" value="NZ_JACOMF010000091.1"/>
</dbReference>
<evidence type="ECO:0000313" key="4">
    <source>
        <dbReference type="Proteomes" id="UP000600101"/>
    </source>
</evidence>
<dbReference type="InterPro" id="IPR005064">
    <property type="entry name" value="BUG"/>
</dbReference>
<reference evidence="3" key="1">
    <citation type="submission" date="2020-08" db="EMBL/GenBank/DDBJ databases">
        <authorList>
            <person name="Hu Y."/>
            <person name="Nguyen S.V."/>
            <person name="Li F."/>
            <person name="Fanning S."/>
        </authorList>
    </citation>
    <scope>NUCLEOTIDE SEQUENCE</scope>
    <source>
        <strain evidence="3">SYSU D8009</strain>
    </source>
</reference>
<evidence type="ECO:0000256" key="1">
    <source>
        <dbReference type="ARBA" id="ARBA00006987"/>
    </source>
</evidence>
<dbReference type="EMBL" id="JACOMF010000091">
    <property type="protein sequence ID" value="MBC4018902.1"/>
    <property type="molecule type" value="Genomic_DNA"/>
</dbReference>
<dbReference type="Gene3D" id="3.40.190.10">
    <property type="entry name" value="Periplasmic binding protein-like II"/>
    <property type="match status" value="1"/>
</dbReference>
<name>A0A9X0R5R3_9PROT</name>
<dbReference type="Gene3D" id="3.40.190.150">
    <property type="entry name" value="Bordetella uptake gene, domain 1"/>
    <property type="match status" value="1"/>
</dbReference>
<dbReference type="PANTHER" id="PTHR42928">
    <property type="entry name" value="TRICARBOXYLATE-BINDING PROTEIN"/>
    <property type="match status" value="1"/>
</dbReference>
<evidence type="ECO:0000313" key="3">
    <source>
        <dbReference type="EMBL" id="MBC4018902.1"/>
    </source>
</evidence>
<protein>
    <submittedName>
        <fullName evidence="3">Tripartite tricarboxylate transporter substrate binding protein</fullName>
    </submittedName>
</protein>
<keyword evidence="2" id="KW-0732">Signal</keyword>
<feature type="chain" id="PRO_5040810304" evidence="2">
    <location>
        <begin position="29"/>
        <end position="326"/>
    </location>
</feature>
<organism evidence="3 4">
    <name type="scientific">Siccirubricoccus deserti</name>
    <dbReference type="NCBI Taxonomy" id="2013562"/>
    <lineage>
        <taxon>Bacteria</taxon>
        <taxon>Pseudomonadati</taxon>
        <taxon>Pseudomonadota</taxon>
        <taxon>Alphaproteobacteria</taxon>
        <taxon>Acetobacterales</taxon>
        <taxon>Roseomonadaceae</taxon>
        <taxon>Siccirubricoccus</taxon>
    </lineage>
</organism>
<dbReference type="PIRSF" id="PIRSF017082">
    <property type="entry name" value="YflP"/>
    <property type="match status" value="1"/>
</dbReference>
<comment type="similarity">
    <text evidence="1">Belongs to the UPF0065 (bug) family.</text>
</comment>